<keyword evidence="1" id="KW-0472">Membrane</keyword>
<evidence type="ECO:0000313" key="3">
    <source>
        <dbReference type="EMBL" id="CCB69409.1"/>
    </source>
</evidence>
<dbReference type="STRING" id="1034807.FBFL15_1332"/>
<accession>G2Z0L0</accession>
<evidence type="ECO:0000313" key="4">
    <source>
        <dbReference type="Proteomes" id="UP000009186"/>
    </source>
</evidence>
<keyword evidence="1" id="KW-1133">Transmembrane helix</keyword>
<sequence length="277" mass="32197">MVEHEIYIGLIVGLIFATTVYVWESKDFSQNQKIFLTICAICAPIQWFLILIFSISNSNNYKNSAEYNAKKINNEYNLSLDTSQKNLVELKEKGLITELEFSEKNDKIVKDKIKNLLINSIEYKQLKSLFDNNLLTQIEFENKKNILEEKVNKEYFTQNNEGEIIIYRDTIDDKKIKIVGSLNSTIGSKVFIDDVLILDDVFIYKSLTHKLIVKNGEIVNRFFLEKKDNLIFEKSSNDLQPKVGDKVYLLNFEAVTNGYYRYSLFTSFLVENGVIIK</sequence>
<protein>
    <submittedName>
        <fullName evidence="3">Hypothetical transmembrane protein</fullName>
    </submittedName>
</protein>
<feature type="transmembrane region" description="Helical" evidence="1">
    <location>
        <begin position="35"/>
        <end position="55"/>
    </location>
</feature>
<feature type="domain" description="SHOCT" evidence="2">
    <location>
        <begin position="124"/>
        <end position="147"/>
    </location>
</feature>
<feature type="transmembrane region" description="Helical" evidence="1">
    <location>
        <begin position="6"/>
        <end position="23"/>
    </location>
</feature>
<evidence type="ECO:0000259" key="2">
    <source>
        <dbReference type="Pfam" id="PF09851"/>
    </source>
</evidence>
<dbReference type="HOGENOM" id="CLU_1003814_0_0_10"/>
<dbReference type="Proteomes" id="UP000009186">
    <property type="component" value="Chromosome"/>
</dbReference>
<dbReference type="EMBL" id="FQ859183">
    <property type="protein sequence ID" value="CCB69409.1"/>
    <property type="molecule type" value="Genomic_DNA"/>
</dbReference>
<dbReference type="eggNOG" id="ENOG502ZUKH">
    <property type="taxonomic scope" value="Bacteria"/>
</dbReference>
<dbReference type="KEGG" id="fbr:FBFL15_1332"/>
<dbReference type="InterPro" id="IPR018649">
    <property type="entry name" value="SHOCT"/>
</dbReference>
<gene>
    <name evidence="3" type="ordered locus">FBFL15_1332</name>
</gene>
<keyword evidence="1 3" id="KW-0812">Transmembrane</keyword>
<evidence type="ECO:0000256" key="1">
    <source>
        <dbReference type="SAM" id="Phobius"/>
    </source>
</evidence>
<proteinExistence type="predicted"/>
<keyword evidence="4" id="KW-1185">Reference proteome</keyword>
<organism evidence="3 4">
    <name type="scientific">Flavobacterium branchiophilum (strain FL-15)</name>
    <dbReference type="NCBI Taxonomy" id="1034807"/>
    <lineage>
        <taxon>Bacteria</taxon>
        <taxon>Pseudomonadati</taxon>
        <taxon>Bacteroidota</taxon>
        <taxon>Flavobacteriia</taxon>
        <taxon>Flavobacteriales</taxon>
        <taxon>Flavobacteriaceae</taxon>
        <taxon>Flavobacterium</taxon>
    </lineage>
</organism>
<name>G2Z0L0_FLABF</name>
<dbReference type="AlphaFoldDB" id="G2Z0L0"/>
<reference evidence="3 4" key="1">
    <citation type="journal article" date="2011" name="Appl. Environ. Microbiol.">
        <title>Complete genome sequence of the fish pathogen Flavobacterium branchiophilum.</title>
        <authorList>
            <consortium name="1:IP"/>
            <consortium name="Microbial Evolutionary Genomics,F-75015 Paris"/>
            <consortium name="France 2:CNRS"/>
            <consortium name="URA2171"/>
            <consortium name="F-75015 Paris,France 3:Unite de Virologie et Immunologie Mol."/>
            <consortium name="INRA,78352 Jouy en Josas Cedex"/>
            <consortium name="France. 4:Unite de Mathemathique"/>
            <consortium name="Informatique et Genome,INRA"/>
            <consortium name="78352 Jouy en Josas Cedex"/>
            <consortium name="France. 5:CEA/Genoscope"/>
            <consortium name="Evry"/>
            <consortium name="France"/>
            <person name="Touchon M."/>
            <person name="Barbier P."/>
            <person name="Bernardet J.F."/>
            <person name="Loux V."/>
            <person name="Vacherie B."/>
            <person name="Barbe V."/>
            <person name="Rocha E.P."/>
            <person name="Duchaud E."/>
        </authorList>
    </citation>
    <scope>NUCLEOTIDE SEQUENCE [LARGE SCALE GENOMIC DNA]</scope>
    <source>
        <strain evidence="3 4">FL-15</strain>
    </source>
</reference>
<dbReference type="RefSeq" id="WP_014083876.1">
    <property type="nucleotide sequence ID" value="NC_016001.1"/>
</dbReference>
<dbReference type="Pfam" id="PF09851">
    <property type="entry name" value="SHOCT"/>
    <property type="match status" value="1"/>
</dbReference>